<reference evidence="2 3" key="1">
    <citation type="submission" date="2016-10" db="EMBL/GenBank/DDBJ databases">
        <authorList>
            <person name="de Groot N.N."/>
        </authorList>
    </citation>
    <scope>NUCLEOTIDE SEQUENCE [LARGE SCALE GENOMIC DNA]</scope>
    <source>
        <strain evidence="2 3">GAS522</strain>
    </source>
</reference>
<name>A0A1M6ZIU8_9BRAD</name>
<evidence type="ECO:0000313" key="2">
    <source>
        <dbReference type="EMBL" id="SED26727.1"/>
    </source>
</evidence>
<feature type="region of interest" description="Disordered" evidence="1">
    <location>
        <begin position="337"/>
        <end position="366"/>
    </location>
</feature>
<gene>
    <name evidence="2" type="ORF">SAMN05444171_3635</name>
</gene>
<sequence length="562" mass="60863">MRRREFITLVGGAAVAAGPVAVRAQQPRKIPTIGFLGASTPEAASEWVRAFVTRLQELGWTEGRTVAIEYRWAEAHNERYAEIAAELVRLKVDVIVTWASAPVLAAKQATALVPIVFAAQMDPVGAGVVASLTRPGGNITGLSLQQTDTAGKRLSLLREFVPGLARLAVMANAAAAGAVLEMREIQATARALGVEAVTIEIRRGDEIAPAIEALKGRADALYVATDPLVFANRMSMNMLAQQIRLPTIYGGRQYVDAGGLISYGPNFSDLFRRAADYIDKILRGTRPADIPVEQPTKFDLVINLKTAKALGLEISPSLLARADGVIESYALTSVDGAARNPGRPSSAGRCGGENRQLGIEGAPEGRPRFAAGDIGGEVRIFLLDIRSVQPAQDGHHQKVAGAEPTIEPVGIAQASREFAQPVTEAIRDDRQSPLVPGFIALQQHGDSQIDDRRFQRAERGKHPCDRARAGVRIVRQQATMALRDMEHDRPRLEQGQIAFLIGRNLPERMKRTMRRLLHLAERNKTNVVRLADFFERPANTHVTCLSLAAVGRTFKGGDGGDH</sequence>
<dbReference type="Pfam" id="PF04392">
    <property type="entry name" value="ABC_sub_bind"/>
    <property type="match status" value="1"/>
</dbReference>
<dbReference type="InterPro" id="IPR007487">
    <property type="entry name" value="ABC_transpt-TYRBP-like"/>
</dbReference>
<dbReference type="OrthoDB" id="8441748at2"/>
<dbReference type="PANTHER" id="PTHR35271">
    <property type="entry name" value="ABC TRANSPORTER, SUBSTRATE-BINDING LIPOPROTEIN-RELATED"/>
    <property type="match status" value="1"/>
</dbReference>
<evidence type="ECO:0000256" key="1">
    <source>
        <dbReference type="SAM" id="MobiDB-lite"/>
    </source>
</evidence>
<dbReference type="Proteomes" id="UP000183208">
    <property type="component" value="Unassembled WGS sequence"/>
</dbReference>
<dbReference type="PANTHER" id="PTHR35271:SF1">
    <property type="entry name" value="ABC TRANSPORTER, SUBSTRATE-BINDING LIPOPROTEIN"/>
    <property type="match status" value="1"/>
</dbReference>
<accession>A0A1M6ZIU8</accession>
<protein>
    <submittedName>
        <fullName evidence="2">ABC-type uncharacterized transport system, substrate-binding protein</fullName>
    </submittedName>
</protein>
<dbReference type="EMBL" id="FNTI01000001">
    <property type="protein sequence ID" value="SED26727.1"/>
    <property type="molecule type" value="Genomic_DNA"/>
</dbReference>
<dbReference type="Gene3D" id="3.40.50.2300">
    <property type="match status" value="2"/>
</dbReference>
<proteinExistence type="predicted"/>
<dbReference type="CDD" id="cd06325">
    <property type="entry name" value="PBP1_ABC_unchar_transporter"/>
    <property type="match status" value="1"/>
</dbReference>
<evidence type="ECO:0000313" key="3">
    <source>
        <dbReference type="Proteomes" id="UP000183208"/>
    </source>
</evidence>
<dbReference type="AlphaFoldDB" id="A0A1M6ZIU8"/>
<organism evidence="2 3">
    <name type="scientific">Bradyrhizobium lablabi</name>
    <dbReference type="NCBI Taxonomy" id="722472"/>
    <lineage>
        <taxon>Bacteria</taxon>
        <taxon>Pseudomonadati</taxon>
        <taxon>Pseudomonadota</taxon>
        <taxon>Alphaproteobacteria</taxon>
        <taxon>Hyphomicrobiales</taxon>
        <taxon>Nitrobacteraceae</taxon>
        <taxon>Bradyrhizobium</taxon>
    </lineage>
</organism>